<evidence type="ECO:0000313" key="5">
    <source>
        <dbReference type="Proteomes" id="UP000050741"/>
    </source>
</evidence>
<dbReference type="Gene3D" id="1.20.1110.10">
    <property type="entry name" value="Calcium-transporting ATPase, transmembrane domain"/>
    <property type="match status" value="1"/>
</dbReference>
<evidence type="ECO:0000256" key="3">
    <source>
        <dbReference type="SAM" id="Phobius"/>
    </source>
</evidence>
<dbReference type="GO" id="GO:0051480">
    <property type="term" value="P:regulation of cytosolic calcium ion concentration"/>
    <property type="evidence" value="ECO:0007669"/>
    <property type="project" value="TreeGrafter"/>
</dbReference>
<dbReference type="GO" id="GO:0005886">
    <property type="term" value="C:plasma membrane"/>
    <property type="evidence" value="ECO:0007669"/>
    <property type="project" value="TreeGrafter"/>
</dbReference>
<dbReference type="GO" id="GO:0005388">
    <property type="term" value="F:P-type calcium transporter activity"/>
    <property type="evidence" value="ECO:0007669"/>
    <property type="project" value="TreeGrafter"/>
</dbReference>
<dbReference type="Proteomes" id="UP000050741">
    <property type="component" value="Unassembled WGS sequence"/>
</dbReference>
<dbReference type="AlphaFoldDB" id="A0A183CRG7"/>
<dbReference type="SMART" id="SM00831">
    <property type="entry name" value="Cation_ATPase_N"/>
    <property type="match status" value="1"/>
</dbReference>
<evidence type="ECO:0000259" key="4">
    <source>
        <dbReference type="SMART" id="SM00831"/>
    </source>
</evidence>
<keyword evidence="3" id="KW-0812">Transmembrane</keyword>
<dbReference type="SUPFAM" id="SSF81665">
    <property type="entry name" value="Calcium ATPase, transmembrane domain M"/>
    <property type="match status" value="1"/>
</dbReference>
<reference evidence="5" key="1">
    <citation type="submission" date="2014-05" db="EMBL/GenBank/DDBJ databases">
        <title>The genome and life-stage specific transcriptomes of Globodera pallida elucidate key aspects of plant parasitism by a cyst nematode.</title>
        <authorList>
            <person name="Cotton J.A."/>
            <person name="Lilley C.J."/>
            <person name="Jones L.M."/>
            <person name="Kikuchi T."/>
            <person name="Reid A.J."/>
            <person name="Thorpe P."/>
            <person name="Tsai I.J."/>
            <person name="Beasley H."/>
            <person name="Blok V."/>
            <person name="Cock P.J.A."/>
            <person name="Van den Akker S.E."/>
            <person name="Holroyd N."/>
            <person name="Hunt M."/>
            <person name="Mantelin S."/>
            <person name="Naghra H."/>
            <person name="Pain A."/>
            <person name="Palomares-Rius J.E."/>
            <person name="Zarowiecki M."/>
            <person name="Berriman M."/>
            <person name="Jones J.T."/>
            <person name="Urwin P.E."/>
        </authorList>
    </citation>
    <scope>NUCLEOTIDE SEQUENCE [LARGE SCALE GENOMIC DNA]</scope>
    <source>
        <strain evidence="5">Lindley</strain>
    </source>
</reference>
<keyword evidence="3" id="KW-0472">Membrane</keyword>
<keyword evidence="3" id="KW-1133">Transmembrane helix</keyword>
<dbReference type="Pfam" id="PF00690">
    <property type="entry name" value="Cation_ATPase_N"/>
    <property type="match status" value="1"/>
</dbReference>
<name>A0A183CRG7_GLOPA</name>
<organism evidence="5 6">
    <name type="scientific">Globodera pallida</name>
    <name type="common">Potato cyst nematode worm</name>
    <name type="synonym">Heterodera pallida</name>
    <dbReference type="NCBI Taxonomy" id="36090"/>
    <lineage>
        <taxon>Eukaryota</taxon>
        <taxon>Metazoa</taxon>
        <taxon>Ecdysozoa</taxon>
        <taxon>Nematoda</taxon>
        <taxon>Chromadorea</taxon>
        <taxon>Rhabditida</taxon>
        <taxon>Tylenchina</taxon>
        <taxon>Tylenchomorpha</taxon>
        <taxon>Tylenchoidea</taxon>
        <taxon>Heteroderidae</taxon>
        <taxon>Heteroderinae</taxon>
        <taxon>Globodera</taxon>
    </lineage>
</organism>
<dbReference type="PANTHER" id="PTHR24093">
    <property type="entry name" value="CATION TRANSPORTING ATPASE"/>
    <property type="match status" value="1"/>
</dbReference>
<comment type="subcellular location">
    <subcellularLocation>
        <location evidence="1">Endomembrane system</location>
        <topology evidence="1">Multi-pass membrane protein</topology>
    </subcellularLocation>
</comment>
<proteinExistence type="predicted"/>
<keyword evidence="2" id="KW-0460">Magnesium</keyword>
<dbReference type="InterPro" id="IPR023298">
    <property type="entry name" value="ATPase_P-typ_TM_dom_sf"/>
</dbReference>
<accession>A0A183CRG7</accession>
<reference evidence="6" key="2">
    <citation type="submission" date="2016-06" db="UniProtKB">
        <authorList>
            <consortium name="WormBaseParasite"/>
        </authorList>
    </citation>
    <scope>IDENTIFICATION</scope>
</reference>
<keyword evidence="5" id="KW-1185">Reference proteome</keyword>
<evidence type="ECO:0000256" key="1">
    <source>
        <dbReference type="ARBA" id="ARBA00004127"/>
    </source>
</evidence>
<feature type="domain" description="Cation-transporting P-type ATPase N-terminal" evidence="4">
    <location>
        <begin position="37"/>
        <end position="111"/>
    </location>
</feature>
<evidence type="ECO:0000313" key="6">
    <source>
        <dbReference type="WBParaSite" id="GPLIN_001547500"/>
    </source>
</evidence>
<dbReference type="InterPro" id="IPR004014">
    <property type="entry name" value="ATPase_P-typ_cation-transptr_N"/>
</dbReference>
<sequence>MAKETSTNARGFDVSQKELCSLMELRGAAALEKIAADYGGHEGLCAKLQTDPVNGLPISAAELERRRSAFGRNEIPPVPPKSFFRLAWEALQDVTLLILLAAAVISLALSFYKPPNKDEFSALSAHV</sequence>
<protein>
    <submittedName>
        <fullName evidence="6">Cation_ATPase_N domain-containing protein</fullName>
    </submittedName>
</protein>
<dbReference type="PANTHER" id="PTHR24093:SF369">
    <property type="entry name" value="CALCIUM-TRANSPORTING ATPASE"/>
    <property type="match status" value="1"/>
</dbReference>
<dbReference type="WBParaSite" id="GPLIN_001547500">
    <property type="protein sequence ID" value="GPLIN_001547500"/>
    <property type="gene ID" value="GPLIN_001547500"/>
</dbReference>
<dbReference type="Gene3D" id="2.70.150.10">
    <property type="entry name" value="Calcium-transporting ATPase, cytoplasmic transduction domain A"/>
    <property type="match status" value="1"/>
</dbReference>
<evidence type="ECO:0000256" key="2">
    <source>
        <dbReference type="ARBA" id="ARBA00022842"/>
    </source>
</evidence>
<dbReference type="GO" id="GO:0012505">
    <property type="term" value="C:endomembrane system"/>
    <property type="evidence" value="ECO:0007669"/>
    <property type="project" value="UniProtKB-SubCell"/>
</dbReference>
<feature type="transmembrane region" description="Helical" evidence="3">
    <location>
        <begin position="94"/>
        <end position="112"/>
    </location>
</feature>